<dbReference type="PANTHER" id="PTHR24223">
    <property type="entry name" value="ATP-BINDING CASSETTE SUB-FAMILY C"/>
    <property type="match status" value="1"/>
</dbReference>
<dbReference type="OrthoDB" id="6500128at2759"/>
<evidence type="ECO:0000256" key="1">
    <source>
        <dbReference type="ARBA" id="ARBA00022737"/>
    </source>
</evidence>
<dbReference type="PANTHER" id="PTHR24223:SF353">
    <property type="entry name" value="ABC TRANSPORTER ATP-BINDING PROTEIN_PERMEASE VMR1-RELATED"/>
    <property type="match status" value="1"/>
</dbReference>
<dbReference type="Pfam" id="PF00005">
    <property type="entry name" value="ABC_tran"/>
    <property type="match status" value="1"/>
</dbReference>
<dbReference type="InterPro" id="IPR003439">
    <property type="entry name" value="ABC_transporter-like_ATP-bd"/>
</dbReference>
<dbReference type="GO" id="GO:0016020">
    <property type="term" value="C:membrane"/>
    <property type="evidence" value="ECO:0007669"/>
    <property type="project" value="TreeGrafter"/>
</dbReference>
<gene>
    <name evidence="5" type="ORF">ALEPTO_LOCUS14131</name>
</gene>
<dbReference type="InterPro" id="IPR050173">
    <property type="entry name" value="ABC_transporter_C-like"/>
</dbReference>
<feature type="non-terminal residue" evidence="5">
    <location>
        <position position="110"/>
    </location>
</feature>
<feature type="non-terminal residue" evidence="5">
    <location>
        <position position="1"/>
    </location>
</feature>
<evidence type="ECO:0000256" key="2">
    <source>
        <dbReference type="ARBA" id="ARBA00022741"/>
    </source>
</evidence>
<keyword evidence="3" id="KW-0067">ATP-binding</keyword>
<evidence type="ECO:0000313" key="5">
    <source>
        <dbReference type="EMBL" id="CAG8770734.1"/>
    </source>
</evidence>
<dbReference type="Proteomes" id="UP000789508">
    <property type="component" value="Unassembled WGS sequence"/>
</dbReference>
<dbReference type="AlphaFoldDB" id="A0A9N9J8L5"/>
<keyword evidence="2" id="KW-0547">Nucleotide-binding</keyword>
<accession>A0A9N9J8L5</accession>
<feature type="domain" description="ABC transporter" evidence="4">
    <location>
        <begin position="13"/>
        <end position="59"/>
    </location>
</feature>
<dbReference type="GO" id="GO:0016887">
    <property type="term" value="F:ATP hydrolysis activity"/>
    <property type="evidence" value="ECO:0007669"/>
    <property type="project" value="InterPro"/>
</dbReference>
<dbReference type="SUPFAM" id="SSF52540">
    <property type="entry name" value="P-loop containing nucleoside triphosphate hydrolases"/>
    <property type="match status" value="1"/>
</dbReference>
<evidence type="ECO:0000259" key="4">
    <source>
        <dbReference type="Pfam" id="PF00005"/>
    </source>
</evidence>
<dbReference type="Gene3D" id="3.40.50.300">
    <property type="entry name" value="P-loop containing nucleotide triphosphate hydrolases"/>
    <property type="match status" value="1"/>
</dbReference>
<proteinExistence type="predicted"/>
<keyword evidence="6" id="KW-1185">Reference proteome</keyword>
<dbReference type="EMBL" id="CAJVPS010052231">
    <property type="protein sequence ID" value="CAG8770734.1"/>
    <property type="molecule type" value="Genomic_DNA"/>
</dbReference>
<dbReference type="InterPro" id="IPR027417">
    <property type="entry name" value="P-loop_NTPase"/>
</dbReference>
<dbReference type="GO" id="GO:0005524">
    <property type="term" value="F:ATP binding"/>
    <property type="evidence" value="ECO:0007669"/>
    <property type="project" value="UniProtKB-KW"/>
</dbReference>
<evidence type="ECO:0000313" key="6">
    <source>
        <dbReference type="Proteomes" id="UP000789508"/>
    </source>
</evidence>
<keyword evidence="1" id="KW-0677">Repeat</keyword>
<reference evidence="5" key="1">
    <citation type="submission" date="2021-06" db="EMBL/GenBank/DDBJ databases">
        <authorList>
            <person name="Kallberg Y."/>
            <person name="Tangrot J."/>
            <person name="Rosling A."/>
        </authorList>
    </citation>
    <scope>NUCLEOTIDE SEQUENCE</scope>
    <source>
        <strain evidence="5">FL130A</strain>
    </source>
</reference>
<dbReference type="GO" id="GO:0042626">
    <property type="term" value="F:ATPase-coupled transmembrane transporter activity"/>
    <property type="evidence" value="ECO:0007669"/>
    <property type="project" value="TreeGrafter"/>
</dbReference>
<evidence type="ECO:0000256" key="3">
    <source>
        <dbReference type="ARBA" id="ARBA00022840"/>
    </source>
</evidence>
<sequence length="110" mass="12571">DVEANSFSDDNDNTNLFKNLDTPVSEGGKNFSQGQRQLLCLARALLRRSKIILMDEATASIDFAMDEKIQKMIRTEFSDCTILCIAHRLRTVIDYDRILVLDRGNIIEFD</sequence>
<comment type="caution">
    <text evidence="5">The sequence shown here is derived from an EMBL/GenBank/DDBJ whole genome shotgun (WGS) entry which is preliminary data.</text>
</comment>
<name>A0A9N9J8L5_9GLOM</name>
<protein>
    <submittedName>
        <fullName evidence="5">10951_t:CDS:1</fullName>
    </submittedName>
</protein>
<organism evidence="5 6">
    <name type="scientific">Ambispora leptoticha</name>
    <dbReference type="NCBI Taxonomy" id="144679"/>
    <lineage>
        <taxon>Eukaryota</taxon>
        <taxon>Fungi</taxon>
        <taxon>Fungi incertae sedis</taxon>
        <taxon>Mucoromycota</taxon>
        <taxon>Glomeromycotina</taxon>
        <taxon>Glomeromycetes</taxon>
        <taxon>Archaeosporales</taxon>
        <taxon>Ambisporaceae</taxon>
        <taxon>Ambispora</taxon>
    </lineage>
</organism>